<keyword evidence="2" id="KW-0808">Transferase</keyword>
<evidence type="ECO:0000259" key="1">
    <source>
        <dbReference type="PROSITE" id="PS51186"/>
    </source>
</evidence>
<feature type="domain" description="N-acetyltransferase" evidence="1">
    <location>
        <begin position="2"/>
        <end position="152"/>
    </location>
</feature>
<proteinExistence type="predicted"/>
<evidence type="ECO:0000313" key="3">
    <source>
        <dbReference type="Proteomes" id="UP000265489"/>
    </source>
</evidence>
<name>A0A395W8W8_9FIRM</name>
<dbReference type="Proteomes" id="UP000265489">
    <property type="component" value="Unassembled WGS sequence"/>
</dbReference>
<dbReference type="Gene3D" id="3.40.630.30">
    <property type="match status" value="1"/>
</dbReference>
<gene>
    <name evidence="2" type="ORF">DWW32_07145</name>
</gene>
<evidence type="ECO:0000313" key="2">
    <source>
        <dbReference type="EMBL" id="RGU91264.1"/>
    </source>
</evidence>
<dbReference type="CDD" id="cd04301">
    <property type="entry name" value="NAT_SF"/>
    <property type="match status" value="1"/>
</dbReference>
<dbReference type="GO" id="GO:0016747">
    <property type="term" value="F:acyltransferase activity, transferring groups other than amino-acyl groups"/>
    <property type="evidence" value="ECO:0007669"/>
    <property type="project" value="InterPro"/>
</dbReference>
<dbReference type="AlphaFoldDB" id="A0A395W8W8"/>
<dbReference type="RefSeq" id="WP_118325291.1">
    <property type="nucleotide sequence ID" value="NZ_JAJFOZ010000029.1"/>
</dbReference>
<sequence>MKIIKVINDEDKKKITRAILEALPEWFGIVEAREEYILDSVGKDFYCAIKKDKVVGFLYLKQTGKDTVELAVMGVLKEYHRKGIGRALFEYAKESIKERGYSFIQVKTVKMGMYEDYDRTNRFYISLGFKEFEVLNSLWDENNPCQIYVMAI</sequence>
<reference evidence="2 3" key="1">
    <citation type="submission" date="2018-08" db="EMBL/GenBank/DDBJ databases">
        <title>A genome reference for cultivated species of the human gut microbiota.</title>
        <authorList>
            <person name="Zou Y."/>
            <person name="Xue W."/>
            <person name="Luo G."/>
        </authorList>
    </citation>
    <scope>NUCLEOTIDE SEQUENCE [LARGE SCALE GENOMIC DNA]</scope>
    <source>
        <strain evidence="2 3">AF15-20</strain>
    </source>
</reference>
<dbReference type="PROSITE" id="PS51186">
    <property type="entry name" value="GNAT"/>
    <property type="match status" value="1"/>
</dbReference>
<dbReference type="EMBL" id="QRYQ01000012">
    <property type="protein sequence ID" value="RGU91264.1"/>
    <property type="molecule type" value="Genomic_DNA"/>
</dbReference>
<protein>
    <submittedName>
        <fullName evidence="2">N-acetyltransferase</fullName>
    </submittedName>
</protein>
<accession>A0A395W8W8</accession>
<dbReference type="InterPro" id="IPR016181">
    <property type="entry name" value="Acyl_CoA_acyltransferase"/>
</dbReference>
<dbReference type="SUPFAM" id="SSF55729">
    <property type="entry name" value="Acyl-CoA N-acyltransferases (Nat)"/>
    <property type="match status" value="1"/>
</dbReference>
<comment type="caution">
    <text evidence="2">The sequence shown here is derived from an EMBL/GenBank/DDBJ whole genome shotgun (WGS) entry which is preliminary data.</text>
</comment>
<dbReference type="InterPro" id="IPR000182">
    <property type="entry name" value="GNAT_dom"/>
</dbReference>
<dbReference type="Pfam" id="PF13508">
    <property type="entry name" value="Acetyltransf_7"/>
    <property type="match status" value="1"/>
</dbReference>
<organism evidence="2 3">
    <name type="scientific">Holdemanella biformis</name>
    <dbReference type="NCBI Taxonomy" id="1735"/>
    <lineage>
        <taxon>Bacteria</taxon>
        <taxon>Bacillati</taxon>
        <taxon>Bacillota</taxon>
        <taxon>Erysipelotrichia</taxon>
        <taxon>Erysipelotrichales</taxon>
        <taxon>Erysipelotrichaceae</taxon>
        <taxon>Holdemanella</taxon>
    </lineage>
</organism>